<proteinExistence type="predicted"/>
<organism evidence="4 5">
    <name type="scientific">Bacteroides eggerthii</name>
    <dbReference type="NCBI Taxonomy" id="28111"/>
    <lineage>
        <taxon>Bacteria</taxon>
        <taxon>Pseudomonadati</taxon>
        <taxon>Bacteroidota</taxon>
        <taxon>Bacteroidia</taxon>
        <taxon>Bacteroidales</taxon>
        <taxon>Bacteroidaceae</taxon>
        <taxon>Bacteroides</taxon>
    </lineage>
</organism>
<feature type="compositionally biased region" description="Polar residues" evidence="1">
    <location>
        <begin position="19"/>
        <end position="49"/>
    </location>
</feature>
<dbReference type="InterPro" id="IPR009362">
    <property type="entry name" value="YhcG_C"/>
</dbReference>
<evidence type="ECO:0000259" key="3">
    <source>
        <dbReference type="Pfam" id="PF17761"/>
    </source>
</evidence>
<evidence type="ECO:0000259" key="2">
    <source>
        <dbReference type="Pfam" id="PF06250"/>
    </source>
</evidence>
<dbReference type="AlphaFoldDB" id="A0A380YNT9"/>
<dbReference type="Proteomes" id="UP000254424">
    <property type="component" value="Unassembled WGS sequence"/>
</dbReference>
<feature type="compositionally biased region" description="Basic and acidic residues" evidence="1">
    <location>
        <begin position="50"/>
        <end position="60"/>
    </location>
</feature>
<feature type="domain" description="YhcG PDDEXK nuclease" evidence="2">
    <location>
        <begin position="261"/>
        <end position="415"/>
    </location>
</feature>
<dbReference type="STRING" id="483216.BACEGG_02028"/>
<dbReference type="InterPro" id="IPR053148">
    <property type="entry name" value="PD-DEXK-like_domain"/>
</dbReference>
<feature type="region of interest" description="Disordered" evidence="1">
    <location>
        <begin position="19"/>
        <end position="84"/>
    </location>
</feature>
<dbReference type="InterPro" id="IPR011856">
    <property type="entry name" value="tRNA_endonuc-like_dom_sf"/>
</dbReference>
<dbReference type="PANTHER" id="PTHR30547:SF5">
    <property type="entry name" value="NUCLEASE YHCG-RELATED"/>
    <property type="match status" value="1"/>
</dbReference>
<accession>A0A380YNT9</accession>
<dbReference type="Pfam" id="PF17761">
    <property type="entry name" value="DUF1016_N"/>
    <property type="match status" value="1"/>
</dbReference>
<reference evidence="4 5" key="1">
    <citation type="submission" date="2018-06" db="EMBL/GenBank/DDBJ databases">
        <authorList>
            <consortium name="Pathogen Informatics"/>
            <person name="Doyle S."/>
        </authorList>
    </citation>
    <scope>NUCLEOTIDE SEQUENCE [LARGE SCALE GENOMIC DNA]</scope>
    <source>
        <strain evidence="4 5">NCTC11155</strain>
    </source>
</reference>
<sequence length="432" mass="50593">MLITLNQYSTHHILQTRTDITRNTNHTQSCPRSCAGSNVNSHQATQKANQHTDAKPEKHHGQSIQPKVYTGNKQEEAESHHIHRKDNNIPLHSASFIREIKQIVAEARQKAYSAINSAMVEAYWQMGKRIVEEEQQGKERADYGKQLLKELSAELTKEFGKGFSTGSLYYYRQFYNTFPKIFATPWRILSWSHYKRLIQVSNPEARAWYLKEAQEQMWSYRTLDRNIGSQYYERLLLSHNKGKVENEMKSLTLPYQQDKLEFIKNPTVAEFIGLSPNTDFTESKLESAIIGNLQRFLLELGKGFSYVTRQKLVRTEKKDYYIDLVFYNYLLKCFVLIDLKTNPITHQDVGQMDMYVRMYDELMRSEGDNPTIGIVLCSETDEDIARYSVLHDNNQLFASKYMLYMPTEEELRNEIERQKAFYVLQHSKKGIE</sequence>
<dbReference type="Pfam" id="PF06250">
    <property type="entry name" value="YhcG_C"/>
    <property type="match status" value="1"/>
</dbReference>
<gene>
    <name evidence="4" type="ORF">NCTC11155_01787</name>
</gene>
<evidence type="ECO:0000256" key="1">
    <source>
        <dbReference type="SAM" id="MobiDB-lite"/>
    </source>
</evidence>
<evidence type="ECO:0000313" key="4">
    <source>
        <dbReference type="EMBL" id="SUV29796.1"/>
    </source>
</evidence>
<dbReference type="InterPro" id="IPR041527">
    <property type="entry name" value="YhcG_N"/>
</dbReference>
<dbReference type="GO" id="GO:0003676">
    <property type="term" value="F:nucleic acid binding"/>
    <property type="evidence" value="ECO:0007669"/>
    <property type="project" value="InterPro"/>
</dbReference>
<name>A0A380YNT9_9BACE</name>
<dbReference type="PANTHER" id="PTHR30547">
    <property type="entry name" value="UNCHARACTERIZED PROTEIN YHCG-RELATED"/>
    <property type="match status" value="1"/>
</dbReference>
<protein>
    <submittedName>
        <fullName evidence="4">Uncharacterized conserved protein</fullName>
    </submittedName>
</protein>
<dbReference type="EMBL" id="UFSX01000001">
    <property type="protein sequence ID" value="SUV29796.1"/>
    <property type="molecule type" value="Genomic_DNA"/>
</dbReference>
<dbReference type="Gene3D" id="3.40.1350.10">
    <property type="match status" value="1"/>
</dbReference>
<feature type="domain" description="YhcG N-terminal" evidence="3">
    <location>
        <begin position="99"/>
        <end position="234"/>
    </location>
</feature>
<evidence type="ECO:0000313" key="5">
    <source>
        <dbReference type="Proteomes" id="UP000254424"/>
    </source>
</evidence>